<evidence type="ECO:0008006" key="3">
    <source>
        <dbReference type="Google" id="ProtNLM"/>
    </source>
</evidence>
<keyword evidence="2" id="KW-1185">Reference proteome</keyword>
<organism evidence="1 2">
    <name type="scientific">Nocardia aurantia</name>
    <dbReference type="NCBI Taxonomy" id="2585199"/>
    <lineage>
        <taxon>Bacteria</taxon>
        <taxon>Bacillati</taxon>
        <taxon>Actinomycetota</taxon>
        <taxon>Actinomycetes</taxon>
        <taxon>Mycobacteriales</taxon>
        <taxon>Nocardiaceae</taxon>
        <taxon>Nocardia</taxon>
    </lineage>
</organism>
<dbReference type="EMBL" id="WEGI01000016">
    <property type="protein sequence ID" value="MQY31105.1"/>
    <property type="molecule type" value="Genomic_DNA"/>
</dbReference>
<protein>
    <recommendedName>
        <fullName evidence="3">Abi-like protein</fullName>
    </recommendedName>
</protein>
<gene>
    <name evidence="1" type="ORF">NRB56_67120</name>
</gene>
<accession>A0A7K0DZF0</accession>
<evidence type="ECO:0000313" key="2">
    <source>
        <dbReference type="Proteomes" id="UP000431401"/>
    </source>
</evidence>
<dbReference type="RefSeq" id="WP_227838535.1">
    <property type="nucleotide sequence ID" value="NZ_WEGI01000016.1"/>
</dbReference>
<comment type="caution">
    <text evidence="1">The sequence shown here is derived from an EMBL/GenBank/DDBJ whole genome shotgun (WGS) entry which is preliminary data.</text>
</comment>
<proteinExistence type="predicted"/>
<dbReference type="AlphaFoldDB" id="A0A7K0DZF0"/>
<evidence type="ECO:0000313" key="1">
    <source>
        <dbReference type="EMBL" id="MQY31105.1"/>
    </source>
</evidence>
<name>A0A7K0DZF0_9NOCA</name>
<dbReference type="Proteomes" id="UP000431401">
    <property type="component" value="Unassembled WGS sequence"/>
</dbReference>
<sequence length="382" mass="43382">MTAVVTTVSVRESLLSLLTAERLAPYLHEADGDTDLAIELYSWNTAIAAASMEVVAYIEVILRNAVDRELAKYADEERRKFPWFMLPMVTGASHDAITKEIEITRARLRGISADRDSRDQIIAGLSFGFWTELFGSKHEELWRSALSAALPGTPNGRRKNVTAKLERLRLFRNRLAHHDSLLAQDVLFQLDEMLTLVEWISPDARAWLAGRERVSGLYNERPVTPIDTLVVPTVEAWRLYLNHGVYICPPGRNFRPTDYLAFYAEREIKPVVARILYHRDNVEWTVAESLRLSNLVGDIHRNDRKIATAIAASRSEGWTAGRYQIFLLSRTGHPAHIELKAAVRHLQTGRGSSYVRRHRYVSHHRLQSARTTADLTPVLGLD</sequence>
<reference evidence="1 2" key="1">
    <citation type="submission" date="2019-10" db="EMBL/GenBank/DDBJ databases">
        <title>Nocardia macrotermitis sp. nov. and Nocardia aurantia sp. nov., isolated from the gut of fungus growing-termite Macrotermes natalensis.</title>
        <authorList>
            <person name="Benndorf R."/>
            <person name="Schwitalla J."/>
            <person name="Martin K."/>
            <person name="De Beer W."/>
            <person name="Kaster A.-K."/>
            <person name="Vollmers J."/>
            <person name="Poulsen M."/>
            <person name="Beemelmanns C."/>
        </authorList>
    </citation>
    <scope>NUCLEOTIDE SEQUENCE [LARGE SCALE GENOMIC DNA]</scope>
    <source>
        <strain evidence="1 2">RB56</strain>
    </source>
</reference>